<feature type="transmembrane region" description="Helical" evidence="4">
    <location>
        <begin position="321"/>
        <end position="340"/>
    </location>
</feature>
<keyword evidence="6" id="KW-1185">Reference proteome</keyword>
<dbReference type="PANTHER" id="PTHR22550:SF5">
    <property type="entry name" value="LEUCINE ZIPPER PROTEIN 4"/>
    <property type="match status" value="1"/>
</dbReference>
<comment type="similarity">
    <text evidence="1">Belongs to the GerABKA family.</text>
</comment>
<comment type="caution">
    <text evidence="5">The sequence shown here is derived from an EMBL/GenBank/DDBJ whole genome shotgun (WGS) entry which is preliminary data.</text>
</comment>
<dbReference type="GO" id="GO:0009847">
    <property type="term" value="P:spore germination"/>
    <property type="evidence" value="ECO:0007669"/>
    <property type="project" value="InterPro"/>
</dbReference>
<dbReference type="Proteomes" id="UP000679179">
    <property type="component" value="Unassembled WGS sequence"/>
</dbReference>
<dbReference type="RefSeq" id="WP_212902387.1">
    <property type="nucleotide sequence ID" value="NZ_BOPZ01000002.1"/>
</dbReference>
<feature type="transmembrane region" description="Helical" evidence="4">
    <location>
        <begin position="412"/>
        <end position="431"/>
    </location>
</feature>
<keyword evidence="4" id="KW-0812">Transmembrane</keyword>
<keyword evidence="2 4" id="KW-0472">Membrane</keyword>
<dbReference type="InterPro" id="IPR050768">
    <property type="entry name" value="UPF0353/GerABKA_families"/>
</dbReference>
<gene>
    <name evidence="5" type="primary">gerKA_1</name>
    <name evidence="5" type="ORF">CPJCM30710_02930</name>
</gene>
<feature type="compositionally biased region" description="Basic and acidic residues" evidence="3">
    <location>
        <begin position="525"/>
        <end position="541"/>
    </location>
</feature>
<evidence type="ECO:0000256" key="4">
    <source>
        <dbReference type="SAM" id="Phobius"/>
    </source>
</evidence>
<dbReference type="EMBL" id="BOPZ01000002">
    <property type="protein sequence ID" value="GIM27627.1"/>
    <property type="molecule type" value="Genomic_DNA"/>
</dbReference>
<dbReference type="PIRSF" id="PIRSF005690">
    <property type="entry name" value="GerBA"/>
    <property type="match status" value="1"/>
</dbReference>
<evidence type="ECO:0000256" key="2">
    <source>
        <dbReference type="ARBA" id="ARBA00023136"/>
    </source>
</evidence>
<protein>
    <submittedName>
        <fullName evidence="5">Spore germination protein</fullName>
    </submittedName>
</protein>
<feature type="transmembrane region" description="Helical" evidence="4">
    <location>
        <begin position="443"/>
        <end position="466"/>
    </location>
</feature>
<keyword evidence="4" id="KW-1133">Transmembrane helix</keyword>
<feature type="region of interest" description="Disordered" evidence="3">
    <location>
        <begin position="518"/>
        <end position="541"/>
    </location>
</feature>
<evidence type="ECO:0000313" key="6">
    <source>
        <dbReference type="Proteomes" id="UP000679179"/>
    </source>
</evidence>
<evidence type="ECO:0000313" key="5">
    <source>
        <dbReference type="EMBL" id="GIM27627.1"/>
    </source>
</evidence>
<dbReference type="InterPro" id="IPR004995">
    <property type="entry name" value="Spore_Ger"/>
</dbReference>
<feature type="transmembrane region" description="Helical" evidence="4">
    <location>
        <begin position="279"/>
        <end position="301"/>
    </location>
</feature>
<evidence type="ECO:0000256" key="3">
    <source>
        <dbReference type="SAM" id="MobiDB-lite"/>
    </source>
</evidence>
<dbReference type="Pfam" id="PF03323">
    <property type="entry name" value="GerA"/>
    <property type="match status" value="1"/>
</dbReference>
<dbReference type="PANTHER" id="PTHR22550">
    <property type="entry name" value="SPORE GERMINATION PROTEIN"/>
    <property type="match status" value="1"/>
</dbReference>
<accession>A0A919RW89</accession>
<dbReference type="GO" id="GO:0016020">
    <property type="term" value="C:membrane"/>
    <property type="evidence" value="ECO:0007669"/>
    <property type="project" value="InterPro"/>
</dbReference>
<dbReference type="AlphaFoldDB" id="A0A919RW89"/>
<name>A0A919RW89_9CLOT</name>
<reference evidence="5" key="1">
    <citation type="submission" date="2021-03" db="EMBL/GenBank/DDBJ databases">
        <title>Taxonomic study of Clostridium polyendosporum from meadow-gley soil under rice.</title>
        <authorList>
            <person name="Kobayashi H."/>
            <person name="Tanizawa Y."/>
            <person name="Yagura M."/>
        </authorList>
    </citation>
    <scope>NUCLEOTIDE SEQUENCE</scope>
    <source>
        <strain evidence="5">JCM 30710</strain>
    </source>
</reference>
<proteinExistence type="inferred from homology"/>
<organism evidence="5 6">
    <name type="scientific">Clostridium polyendosporum</name>
    <dbReference type="NCBI Taxonomy" id="69208"/>
    <lineage>
        <taxon>Bacteria</taxon>
        <taxon>Bacillati</taxon>
        <taxon>Bacillota</taxon>
        <taxon>Clostridia</taxon>
        <taxon>Eubacteriales</taxon>
        <taxon>Clostridiaceae</taxon>
        <taxon>Clostridium</taxon>
    </lineage>
</organism>
<sequence length="541" mass="61038">MLDLIKTMFSLSDENSKKKTINETAKVPKDENIKISHILEENKQYIKNIFENCSDLIIRELKITNNPEFSAMLVYIDNMIQTNLIEQSIIEKLTKENQEKTYTPNSKDYSKYLLGIRDNDIYIDMDKIIDSILSGKLILFIDKVNEALVINVNNPPGRNIEEPEVESVIRGPREGFTESIATNKVLIRKKIKNTNLKMESMKIGRETKTDIAIAYLSNIANHDIVREVRKRLNKIDIDAVLGASYIKEYIEDDPTSGFPTIFSTEKPDVVAGKLLEGRIAIIIDGTPVVIIMPSLFIEFMITNEDFYLKFIPSTINRWIRYLSFIICLTLPGTYVAITTFHQEFIPTPLLVTFIKARSGVPYPALFECFLMLLAYEILREAGVRIPRAVGQAISVVGAVVLGQAAVEAGLASTPMVIVIAATAISSFAIPSTDMYTATTFPRFIFLLLGGTLGLLGVTSGAILLFIKLISMRSFGVPYMAPLAPVVTNELPDLFMRRPLWAKFKRSWLITGTHSIRRKPKSRIKSIKEEHKKAMEENNRKE</sequence>
<evidence type="ECO:0000256" key="1">
    <source>
        <dbReference type="ARBA" id="ARBA00005278"/>
    </source>
</evidence>